<evidence type="ECO:0000313" key="2">
    <source>
        <dbReference type="Proteomes" id="UP000809290"/>
    </source>
</evidence>
<proteinExistence type="predicted"/>
<accession>A0ABS2SHS5</accession>
<dbReference type="Proteomes" id="UP000809290">
    <property type="component" value="Unassembled WGS sequence"/>
</dbReference>
<sequence>MTNLALVWESKLAGIGTRPASIRDIAAASCDGDASLNL</sequence>
<organism evidence="1 2">
    <name type="scientific">Brevibacterium paucivorans</name>
    <dbReference type="NCBI Taxonomy" id="170994"/>
    <lineage>
        <taxon>Bacteria</taxon>
        <taxon>Bacillati</taxon>
        <taxon>Actinomycetota</taxon>
        <taxon>Actinomycetes</taxon>
        <taxon>Micrococcales</taxon>
        <taxon>Brevibacteriaceae</taxon>
        <taxon>Brevibacterium</taxon>
    </lineage>
</organism>
<evidence type="ECO:0000313" key="1">
    <source>
        <dbReference type="EMBL" id="MBM7815539.1"/>
    </source>
</evidence>
<gene>
    <name evidence="1" type="ORF">JOE56_000233</name>
</gene>
<keyword evidence="2" id="KW-1185">Reference proteome</keyword>
<reference evidence="1 2" key="1">
    <citation type="submission" date="2021-01" db="EMBL/GenBank/DDBJ databases">
        <title>Sequencing the genomes of 1000 actinobacteria strains.</title>
        <authorList>
            <person name="Klenk H.-P."/>
        </authorList>
    </citation>
    <scope>NUCLEOTIDE SEQUENCE [LARGE SCALE GENOMIC DNA]</scope>
    <source>
        <strain evidence="1 2">DSM 13657</strain>
    </source>
</reference>
<dbReference type="EMBL" id="JAFBCP010000001">
    <property type="protein sequence ID" value="MBM7815539.1"/>
    <property type="molecule type" value="Genomic_DNA"/>
</dbReference>
<name>A0ABS2SHS5_9MICO</name>
<comment type="caution">
    <text evidence="1">The sequence shown here is derived from an EMBL/GenBank/DDBJ whole genome shotgun (WGS) entry which is preliminary data.</text>
</comment>
<protein>
    <submittedName>
        <fullName evidence="1">Uncharacterized protein</fullName>
    </submittedName>
</protein>